<feature type="compositionally biased region" description="Basic and acidic residues" evidence="1">
    <location>
        <begin position="72"/>
        <end position="81"/>
    </location>
</feature>
<dbReference type="Pfam" id="PF09507">
    <property type="entry name" value="CDC27"/>
    <property type="match status" value="1"/>
</dbReference>
<accession>A0A7R9WRW4</accession>
<feature type="compositionally biased region" description="Polar residues" evidence="1">
    <location>
        <begin position="1"/>
        <end position="13"/>
    </location>
</feature>
<feature type="compositionally biased region" description="Acidic residues" evidence="1">
    <location>
        <begin position="40"/>
        <end position="57"/>
    </location>
</feature>
<feature type="compositionally biased region" description="Basic and acidic residues" evidence="1">
    <location>
        <begin position="29"/>
        <end position="39"/>
    </location>
</feature>
<evidence type="ECO:0008006" key="3">
    <source>
        <dbReference type="Google" id="ProtNLM"/>
    </source>
</evidence>
<evidence type="ECO:0000313" key="2">
    <source>
        <dbReference type="EMBL" id="CAD8331704.1"/>
    </source>
</evidence>
<proteinExistence type="predicted"/>
<feature type="compositionally biased region" description="Acidic residues" evidence="1">
    <location>
        <begin position="17"/>
        <end position="28"/>
    </location>
</feature>
<dbReference type="InterPro" id="IPR019038">
    <property type="entry name" value="POLD3"/>
</dbReference>
<gene>
    <name evidence="2" type="ORF">CAUS1442_LOCUS3803</name>
</gene>
<dbReference type="GO" id="GO:0043625">
    <property type="term" value="C:delta DNA polymerase complex"/>
    <property type="evidence" value="ECO:0007669"/>
    <property type="project" value="InterPro"/>
</dbReference>
<feature type="region of interest" description="Disordered" evidence="1">
    <location>
        <begin position="1"/>
        <end position="180"/>
    </location>
</feature>
<feature type="compositionally biased region" description="Low complexity" evidence="1">
    <location>
        <begin position="143"/>
        <end position="163"/>
    </location>
</feature>
<sequence>MVRNASQASQSKKTNADEDDNSEQNDDDNNSKGKDKRDDDGDGDDDDDDACEYDDPSSETVYGAMDAFATKKKPDQVDRSKSQNSSQASSATKGRARRKRLVEKTYMENGYLHTKMETVWEEIPEDELRSEDNKRRTKKPIASSSSSSSSKKSKSKSTSGKSKPTGMKQGTLMGFFKPKK</sequence>
<dbReference type="AlphaFoldDB" id="A0A7R9WRW4"/>
<protein>
    <recommendedName>
        <fullName evidence="3">DNA polymerase delta subunit 3</fullName>
    </recommendedName>
</protein>
<dbReference type="EMBL" id="HBEF01006154">
    <property type="protein sequence ID" value="CAD8331704.1"/>
    <property type="molecule type" value="Transcribed_RNA"/>
</dbReference>
<organism evidence="2">
    <name type="scientific">Craspedostauros australis</name>
    <dbReference type="NCBI Taxonomy" id="1486917"/>
    <lineage>
        <taxon>Eukaryota</taxon>
        <taxon>Sar</taxon>
        <taxon>Stramenopiles</taxon>
        <taxon>Ochrophyta</taxon>
        <taxon>Bacillariophyta</taxon>
        <taxon>Bacillariophyceae</taxon>
        <taxon>Bacillariophycidae</taxon>
        <taxon>Naviculales</taxon>
        <taxon>Naviculaceae</taxon>
        <taxon>Craspedostauros</taxon>
    </lineage>
</organism>
<dbReference type="GO" id="GO:0006260">
    <property type="term" value="P:DNA replication"/>
    <property type="evidence" value="ECO:0007669"/>
    <property type="project" value="InterPro"/>
</dbReference>
<feature type="compositionally biased region" description="Low complexity" evidence="1">
    <location>
        <begin position="82"/>
        <end position="91"/>
    </location>
</feature>
<reference evidence="2" key="1">
    <citation type="submission" date="2021-01" db="EMBL/GenBank/DDBJ databases">
        <authorList>
            <person name="Corre E."/>
            <person name="Pelletier E."/>
            <person name="Niang G."/>
            <person name="Scheremetjew M."/>
            <person name="Finn R."/>
            <person name="Kale V."/>
            <person name="Holt S."/>
            <person name="Cochrane G."/>
            <person name="Meng A."/>
            <person name="Brown T."/>
            <person name="Cohen L."/>
        </authorList>
    </citation>
    <scope>NUCLEOTIDE SEQUENCE</scope>
    <source>
        <strain evidence="2">CCMP3328</strain>
    </source>
</reference>
<evidence type="ECO:0000256" key="1">
    <source>
        <dbReference type="SAM" id="MobiDB-lite"/>
    </source>
</evidence>
<name>A0A7R9WRW4_9STRA</name>